<sequence>MWGTGEPNSVTIACARMRYLSGDGYLLADASCDRLISRTDRSRRSSSGAILPDPVSEGDAGRQNDPSCRGYSEFMTCITRPSALPGRGAVSKYNVDFNSTASLQSRQKDYTQL</sequence>
<dbReference type="EMBL" id="VSRR010000846">
    <property type="protein sequence ID" value="MPC20192.1"/>
    <property type="molecule type" value="Genomic_DNA"/>
</dbReference>
<accession>A0A5B7DFE1</accession>
<feature type="region of interest" description="Disordered" evidence="1">
    <location>
        <begin position="38"/>
        <end position="66"/>
    </location>
</feature>
<keyword evidence="3" id="KW-1185">Reference proteome</keyword>
<evidence type="ECO:0000313" key="2">
    <source>
        <dbReference type="EMBL" id="MPC20192.1"/>
    </source>
</evidence>
<reference evidence="2 3" key="1">
    <citation type="submission" date="2019-05" db="EMBL/GenBank/DDBJ databases">
        <title>Another draft genome of Portunus trituberculatus and its Hox gene families provides insights of decapod evolution.</title>
        <authorList>
            <person name="Jeong J.-H."/>
            <person name="Song I."/>
            <person name="Kim S."/>
            <person name="Choi T."/>
            <person name="Kim D."/>
            <person name="Ryu S."/>
            <person name="Kim W."/>
        </authorList>
    </citation>
    <scope>NUCLEOTIDE SEQUENCE [LARGE SCALE GENOMIC DNA]</scope>
    <source>
        <tissue evidence="2">Muscle</tissue>
    </source>
</reference>
<name>A0A5B7DFE1_PORTR</name>
<gene>
    <name evidence="2" type="ORF">E2C01_013125</name>
</gene>
<comment type="caution">
    <text evidence="2">The sequence shown here is derived from an EMBL/GenBank/DDBJ whole genome shotgun (WGS) entry which is preliminary data.</text>
</comment>
<dbReference type="AlphaFoldDB" id="A0A5B7DFE1"/>
<protein>
    <submittedName>
        <fullName evidence="2">Uncharacterized protein</fullName>
    </submittedName>
</protein>
<dbReference type="Proteomes" id="UP000324222">
    <property type="component" value="Unassembled WGS sequence"/>
</dbReference>
<evidence type="ECO:0000313" key="3">
    <source>
        <dbReference type="Proteomes" id="UP000324222"/>
    </source>
</evidence>
<evidence type="ECO:0000256" key="1">
    <source>
        <dbReference type="SAM" id="MobiDB-lite"/>
    </source>
</evidence>
<organism evidence="2 3">
    <name type="scientific">Portunus trituberculatus</name>
    <name type="common">Swimming crab</name>
    <name type="synonym">Neptunus trituberculatus</name>
    <dbReference type="NCBI Taxonomy" id="210409"/>
    <lineage>
        <taxon>Eukaryota</taxon>
        <taxon>Metazoa</taxon>
        <taxon>Ecdysozoa</taxon>
        <taxon>Arthropoda</taxon>
        <taxon>Crustacea</taxon>
        <taxon>Multicrustacea</taxon>
        <taxon>Malacostraca</taxon>
        <taxon>Eumalacostraca</taxon>
        <taxon>Eucarida</taxon>
        <taxon>Decapoda</taxon>
        <taxon>Pleocyemata</taxon>
        <taxon>Brachyura</taxon>
        <taxon>Eubrachyura</taxon>
        <taxon>Portunoidea</taxon>
        <taxon>Portunidae</taxon>
        <taxon>Portuninae</taxon>
        <taxon>Portunus</taxon>
    </lineage>
</organism>
<proteinExistence type="predicted"/>